<dbReference type="InterPro" id="IPR014030">
    <property type="entry name" value="Ketoacyl_synth_N"/>
</dbReference>
<evidence type="ECO:0000256" key="6">
    <source>
        <dbReference type="ARBA" id="ARBA00041620"/>
    </source>
</evidence>
<feature type="domain" description="Beta-ketoacyl synthase-like N-terminal" evidence="10">
    <location>
        <begin position="1"/>
        <end position="208"/>
    </location>
</feature>
<dbReference type="PANTHER" id="PTHR11712">
    <property type="entry name" value="POLYKETIDE SYNTHASE-RELATED"/>
    <property type="match status" value="1"/>
</dbReference>
<name>A0A383BD24_9ZZZZ</name>
<keyword evidence="3" id="KW-0808">Transferase</keyword>
<sequence>MRRVVITGIGVVSCLGNNQEEVYQSLINSKSGISFSEEYKEYNLKSHVHGLPNIKLEDHVDRKIIRFMGDGAAYNYVAMNEAVKDSGLEEKDVSNITTGMVMGSGGPSIKNVILAADKTREKNPKKMGPFVVPRTMASTASATLAVPFKIKGVNYTISSACATSGHCIGNAMELIQLGKQKIIFAGGSDEVHFALTAMFDAMTALSSKYN</sequence>
<dbReference type="GO" id="GO:0005829">
    <property type="term" value="C:cytosol"/>
    <property type="evidence" value="ECO:0007669"/>
    <property type="project" value="TreeGrafter"/>
</dbReference>
<evidence type="ECO:0000256" key="7">
    <source>
        <dbReference type="ARBA" id="ARBA00042143"/>
    </source>
</evidence>
<evidence type="ECO:0000256" key="2">
    <source>
        <dbReference type="ARBA" id="ARBA00011738"/>
    </source>
</evidence>
<evidence type="ECO:0000313" key="11">
    <source>
        <dbReference type="EMBL" id="SVE17723.1"/>
    </source>
</evidence>
<proteinExistence type="predicted"/>
<dbReference type="Gene3D" id="3.40.47.10">
    <property type="match status" value="1"/>
</dbReference>
<gene>
    <name evidence="11" type="ORF">METZ01_LOCUS470577</name>
</gene>
<keyword evidence="4" id="KW-0012">Acyltransferase</keyword>
<dbReference type="GO" id="GO:0004315">
    <property type="term" value="F:3-oxoacyl-[acyl-carrier-protein] synthase activity"/>
    <property type="evidence" value="ECO:0007669"/>
    <property type="project" value="UniProtKB-EC"/>
</dbReference>
<comment type="catalytic activity">
    <reaction evidence="8">
        <text>(3Z)-decenoyl-[ACP] + malonyl-[ACP] + H(+) = 3-oxo-(5Z)-dodecenoyl-[ACP] + holo-[ACP] + CO2</text>
        <dbReference type="Rhea" id="RHEA:54940"/>
        <dbReference type="Rhea" id="RHEA-COMP:9623"/>
        <dbReference type="Rhea" id="RHEA-COMP:9685"/>
        <dbReference type="Rhea" id="RHEA-COMP:9927"/>
        <dbReference type="Rhea" id="RHEA-COMP:14042"/>
        <dbReference type="ChEBI" id="CHEBI:15378"/>
        <dbReference type="ChEBI" id="CHEBI:16526"/>
        <dbReference type="ChEBI" id="CHEBI:64479"/>
        <dbReference type="ChEBI" id="CHEBI:78449"/>
        <dbReference type="ChEBI" id="CHEBI:78798"/>
        <dbReference type="ChEBI" id="CHEBI:138410"/>
    </reaction>
    <physiologicalReaction direction="left-to-right" evidence="8">
        <dbReference type="Rhea" id="RHEA:54941"/>
    </physiologicalReaction>
</comment>
<evidence type="ECO:0000256" key="8">
    <source>
        <dbReference type="ARBA" id="ARBA00048121"/>
    </source>
</evidence>
<protein>
    <recommendedName>
        <fullName evidence="5">3-oxoacyl-[acyl-carrier-protein] synthase 1</fullName>
    </recommendedName>
    <alternativeName>
        <fullName evidence="6">3-oxoacyl-[acyl-carrier-protein] synthase I</fullName>
    </alternativeName>
    <alternativeName>
        <fullName evidence="7">Beta-ketoacyl-ACP synthase I</fullName>
    </alternativeName>
</protein>
<dbReference type="EMBL" id="UINC01199344">
    <property type="protein sequence ID" value="SVE17723.1"/>
    <property type="molecule type" value="Genomic_DNA"/>
</dbReference>
<evidence type="ECO:0000256" key="3">
    <source>
        <dbReference type="ARBA" id="ARBA00022679"/>
    </source>
</evidence>
<comment type="subcellular location">
    <subcellularLocation>
        <location evidence="1">Cytoplasm</location>
    </subcellularLocation>
</comment>
<comment type="catalytic activity">
    <reaction evidence="9">
        <text>a fatty acyl-[ACP] + malonyl-[ACP] + H(+) = a 3-oxoacyl-[ACP] + holo-[ACP] + CO2</text>
        <dbReference type="Rhea" id="RHEA:22836"/>
        <dbReference type="Rhea" id="RHEA-COMP:9623"/>
        <dbReference type="Rhea" id="RHEA-COMP:9685"/>
        <dbReference type="Rhea" id="RHEA-COMP:9916"/>
        <dbReference type="Rhea" id="RHEA-COMP:14125"/>
        <dbReference type="ChEBI" id="CHEBI:15378"/>
        <dbReference type="ChEBI" id="CHEBI:16526"/>
        <dbReference type="ChEBI" id="CHEBI:64479"/>
        <dbReference type="ChEBI" id="CHEBI:78449"/>
        <dbReference type="ChEBI" id="CHEBI:78776"/>
        <dbReference type="ChEBI" id="CHEBI:138651"/>
        <dbReference type="EC" id="2.3.1.41"/>
    </reaction>
    <physiologicalReaction direction="left-to-right" evidence="9">
        <dbReference type="Rhea" id="RHEA:22837"/>
    </physiologicalReaction>
</comment>
<accession>A0A383BD24</accession>
<dbReference type="SUPFAM" id="SSF53901">
    <property type="entry name" value="Thiolase-like"/>
    <property type="match status" value="1"/>
</dbReference>
<feature type="non-terminal residue" evidence="11">
    <location>
        <position position="210"/>
    </location>
</feature>
<evidence type="ECO:0000259" key="10">
    <source>
        <dbReference type="Pfam" id="PF00109"/>
    </source>
</evidence>
<dbReference type="InterPro" id="IPR016039">
    <property type="entry name" value="Thiolase-like"/>
</dbReference>
<organism evidence="11">
    <name type="scientific">marine metagenome</name>
    <dbReference type="NCBI Taxonomy" id="408172"/>
    <lineage>
        <taxon>unclassified sequences</taxon>
        <taxon>metagenomes</taxon>
        <taxon>ecological metagenomes</taxon>
    </lineage>
</organism>
<dbReference type="InterPro" id="IPR018201">
    <property type="entry name" value="Ketoacyl_synth_AS"/>
</dbReference>
<dbReference type="InterPro" id="IPR000794">
    <property type="entry name" value="Beta-ketoacyl_synthase"/>
</dbReference>
<dbReference type="GO" id="GO:0006633">
    <property type="term" value="P:fatty acid biosynthetic process"/>
    <property type="evidence" value="ECO:0007669"/>
    <property type="project" value="InterPro"/>
</dbReference>
<dbReference type="PANTHER" id="PTHR11712:SF306">
    <property type="entry name" value="3-OXOACYL-[ACYL-CARRIER-PROTEIN] SYNTHASE 1"/>
    <property type="match status" value="1"/>
</dbReference>
<evidence type="ECO:0000256" key="9">
    <source>
        <dbReference type="ARBA" id="ARBA00048506"/>
    </source>
</evidence>
<comment type="subunit">
    <text evidence="2">Homodimer.</text>
</comment>
<evidence type="ECO:0000256" key="1">
    <source>
        <dbReference type="ARBA" id="ARBA00004496"/>
    </source>
</evidence>
<evidence type="ECO:0000256" key="5">
    <source>
        <dbReference type="ARBA" id="ARBA00039450"/>
    </source>
</evidence>
<dbReference type="Pfam" id="PF00109">
    <property type="entry name" value="ketoacyl-synt"/>
    <property type="match status" value="1"/>
</dbReference>
<reference evidence="11" key="1">
    <citation type="submission" date="2018-05" db="EMBL/GenBank/DDBJ databases">
        <authorList>
            <person name="Lanie J.A."/>
            <person name="Ng W.-L."/>
            <person name="Kazmierczak K.M."/>
            <person name="Andrzejewski T.M."/>
            <person name="Davidsen T.M."/>
            <person name="Wayne K.J."/>
            <person name="Tettelin H."/>
            <person name="Glass J.I."/>
            <person name="Rusch D."/>
            <person name="Podicherti R."/>
            <person name="Tsui H.-C.T."/>
            <person name="Winkler M.E."/>
        </authorList>
    </citation>
    <scope>NUCLEOTIDE SEQUENCE</scope>
</reference>
<evidence type="ECO:0000256" key="4">
    <source>
        <dbReference type="ARBA" id="ARBA00023315"/>
    </source>
</evidence>
<dbReference type="PROSITE" id="PS00606">
    <property type="entry name" value="KS3_1"/>
    <property type="match status" value="1"/>
</dbReference>
<dbReference type="AlphaFoldDB" id="A0A383BD24"/>